<dbReference type="Proteomes" id="UP000027222">
    <property type="component" value="Unassembled WGS sequence"/>
</dbReference>
<feature type="non-terminal residue" evidence="1">
    <location>
        <position position="1"/>
    </location>
</feature>
<dbReference type="AlphaFoldDB" id="A0A067SFI0"/>
<keyword evidence="2" id="KW-1185">Reference proteome</keyword>
<dbReference type="PANTHER" id="PTHR36452:SF1">
    <property type="entry name" value="DUF2461 DOMAIN-CONTAINING PROTEIN"/>
    <property type="match status" value="1"/>
</dbReference>
<protein>
    <submittedName>
        <fullName evidence="1">Uncharacterized protein</fullName>
    </submittedName>
</protein>
<evidence type="ECO:0000313" key="2">
    <source>
        <dbReference type="Proteomes" id="UP000027222"/>
    </source>
</evidence>
<evidence type="ECO:0000313" key="1">
    <source>
        <dbReference type="EMBL" id="KDR66464.1"/>
    </source>
</evidence>
<proteinExistence type="predicted"/>
<gene>
    <name evidence="1" type="ORF">GALMADRAFT_80905</name>
</gene>
<organism evidence="1 2">
    <name type="scientific">Galerina marginata (strain CBS 339.88)</name>
    <dbReference type="NCBI Taxonomy" id="685588"/>
    <lineage>
        <taxon>Eukaryota</taxon>
        <taxon>Fungi</taxon>
        <taxon>Dikarya</taxon>
        <taxon>Basidiomycota</taxon>
        <taxon>Agaricomycotina</taxon>
        <taxon>Agaricomycetes</taxon>
        <taxon>Agaricomycetidae</taxon>
        <taxon>Agaricales</taxon>
        <taxon>Agaricineae</taxon>
        <taxon>Strophariaceae</taxon>
        <taxon>Galerina</taxon>
    </lineage>
</organism>
<accession>A0A067SFI0</accession>
<dbReference type="HOGENOM" id="CLU_1975760_0_0_1"/>
<reference evidence="2" key="1">
    <citation type="journal article" date="2014" name="Proc. Natl. Acad. Sci. U.S.A.">
        <title>Extensive sampling of basidiomycete genomes demonstrates inadequacy of the white-rot/brown-rot paradigm for wood decay fungi.</title>
        <authorList>
            <person name="Riley R."/>
            <person name="Salamov A.A."/>
            <person name="Brown D.W."/>
            <person name="Nagy L.G."/>
            <person name="Floudas D."/>
            <person name="Held B.W."/>
            <person name="Levasseur A."/>
            <person name="Lombard V."/>
            <person name="Morin E."/>
            <person name="Otillar R."/>
            <person name="Lindquist E.A."/>
            <person name="Sun H."/>
            <person name="LaButti K.M."/>
            <person name="Schmutz J."/>
            <person name="Jabbour D."/>
            <person name="Luo H."/>
            <person name="Baker S.E."/>
            <person name="Pisabarro A.G."/>
            <person name="Walton J.D."/>
            <person name="Blanchette R.A."/>
            <person name="Henrissat B."/>
            <person name="Martin F."/>
            <person name="Cullen D."/>
            <person name="Hibbett D.S."/>
            <person name="Grigoriev I.V."/>
        </authorList>
    </citation>
    <scope>NUCLEOTIDE SEQUENCE [LARGE SCALE GENOMIC DNA]</scope>
    <source>
        <strain evidence="2">CBS 339.88</strain>
    </source>
</reference>
<dbReference type="InterPro" id="IPR012808">
    <property type="entry name" value="CHP02453"/>
</dbReference>
<name>A0A067SFI0_GALM3</name>
<dbReference type="OrthoDB" id="2537769at2759"/>
<sequence length="127" mass="14385">SVKPGNASIIAAGSWCPGKNELATIRANILRNPRRLRRIISSPEFVELFGEARPHPKGEQQNIFGQEGELKTAPKGVAKDHKDIDLLKCRSFVVVHRFLQSEVLDPDFKDNIAKVLRVMQPFVHWYV</sequence>
<dbReference type="PANTHER" id="PTHR36452">
    <property type="entry name" value="CHROMOSOME 12, WHOLE GENOME SHOTGUN SEQUENCE"/>
    <property type="match status" value="1"/>
</dbReference>
<dbReference type="Pfam" id="PF09365">
    <property type="entry name" value="DUF2461"/>
    <property type="match status" value="1"/>
</dbReference>
<dbReference type="STRING" id="685588.A0A067SFI0"/>
<dbReference type="EMBL" id="KL142423">
    <property type="protein sequence ID" value="KDR66464.1"/>
    <property type="molecule type" value="Genomic_DNA"/>
</dbReference>